<feature type="non-terminal residue" evidence="2">
    <location>
        <position position="1"/>
    </location>
</feature>
<feature type="domain" description="Peptidoglycan binding-like" evidence="1">
    <location>
        <begin position="46"/>
        <end position="101"/>
    </location>
</feature>
<protein>
    <submittedName>
        <fullName evidence="2">PG_binding_1</fullName>
    </submittedName>
</protein>
<dbReference type="SUPFAM" id="SSF47090">
    <property type="entry name" value="PGBD-like"/>
    <property type="match status" value="1"/>
</dbReference>
<dbReference type="AlphaFoldDB" id="A0A060CCE5"/>
<dbReference type="EMBL" id="KF125306">
    <property type="protein sequence ID" value="AIA92632.1"/>
    <property type="molecule type" value="Genomic_DNA"/>
</dbReference>
<dbReference type="InterPro" id="IPR036366">
    <property type="entry name" value="PGBDSf"/>
</dbReference>
<evidence type="ECO:0000259" key="1">
    <source>
        <dbReference type="Pfam" id="PF01471"/>
    </source>
</evidence>
<dbReference type="InterPro" id="IPR002477">
    <property type="entry name" value="Peptidoglycan-bd-like"/>
</dbReference>
<organism evidence="2">
    <name type="scientific">uncultured Nitrosomonas sp</name>
    <dbReference type="NCBI Taxonomy" id="156424"/>
    <lineage>
        <taxon>Bacteria</taxon>
        <taxon>Pseudomonadati</taxon>
        <taxon>Pseudomonadota</taxon>
        <taxon>Betaproteobacteria</taxon>
        <taxon>Nitrosomonadales</taxon>
        <taxon>Nitrosomonadaceae</taxon>
        <taxon>Nitrosomonas</taxon>
        <taxon>environmental samples</taxon>
    </lineage>
</organism>
<dbReference type="Pfam" id="PF01471">
    <property type="entry name" value="PG_binding_1"/>
    <property type="match status" value="1"/>
</dbReference>
<reference evidence="2" key="1">
    <citation type="journal article" date="2013" name="Environ. Microbiol.">
        <title>Seasonally variable intestinal metagenomes of the red palm weevil (Rhynchophorus ferrugineus).</title>
        <authorList>
            <person name="Jia S."/>
            <person name="Zhang X."/>
            <person name="Zhang G."/>
            <person name="Yin A."/>
            <person name="Zhang S."/>
            <person name="Li F."/>
            <person name="Wang L."/>
            <person name="Zhao D."/>
            <person name="Yun Q."/>
            <person name="Tala"/>
            <person name="Wang J."/>
            <person name="Sun G."/>
            <person name="Baabdullah M."/>
            <person name="Yu X."/>
            <person name="Hu S."/>
            <person name="Al-Mssallem I.S."/>
            <person name="Yu J."/>
        </authorList>
    </citation>
    <scope>NUCLEOTIDE SEQUENCE</scope>
</reference>
<sequence length="104" mass="11116">STCDYVSARRIINGTDCAKQIAAIADEYADALTPEPDYPMIRRGSQGAAVRTLQTLLAPQGYTLDIDGSFGGQTETALKSYQRANSLTTDGICGPKTWAALLED</sequence>
<dbReference type="InterPro" id="IPR036365">
    <property type="entry name" value="PGBD-like_sf"/>
</dbReference>
<dbReference type="Gene3D" id="1.10.101.10">
    <property type="entry name" value="PGBD-like superfamily/PGBD"/>
    <property type="match status" value="1"/>
</dbReference>
<evidence type="ECO:0000313" key="2">
    <source>
        <dbReference type="EMBL" id="AIA92632.1"/>
    </source>
</evidence>
<proteinExistence type="predicted"/>
<name>A0A060CCE5_9PROT</name>
<accession>A0A060CCE5</accession>